<protein>
    <recommendedName>
        <fullName evidence="4">Thymidylate kinase</fullName>
        <ecNumber evidence="3">2.7.4.9</ecNumber>
    </recommendedName>
</protein>
<keyword evidence="6" id="KW-0545">Nucleotide biosynthesis</keyword>
<dbReference type="Gene3D" id="3.40.50.300">
    <property type="entry name" value="P-loop containing nucleotide triphosphate hydrolases"/>
    <property type="match status" value="1"/>
</dbReference>
<evidence type="ECO:0000256" key="1">
    <source>
        <dbReference type="ARBA" id="ARBA00004992"/>
    </source>
</evidence>
<keyword evidence="5" id="KW-0808">Transferase</keyword>
<dbReference type="InterPro" id="IPR027417">
    <property type="entry name" value="P-loop_NTPase"/>
</dbReference>
<evidence type="ECO:0000313" key="11">
    <source>
        <dbReference type="Proteomes" id="UP000504633"/>
    </source>
</evidence>
<dbReference type="GO" id="GO:0006233">
    <property type="term" value="P:dTDP biosynthetic process"/>
    <property type="evidence" value="ECO:0007669"/>
    <property type="project" value="InterPro"/>
</dbReference>
<dbReference type="SUPFAM" id="SSF52540">
    <property type="entry name" value="P-loop containing nucleoside triphosphate hydrolases"/>
    <property type="match status" value="1"/>
</dbReference>
<dbReference type="GO" id="GO:0005739">
    <property type="term" value="C:mitochondrion"/>
    <property type="evidence" value="ECO:0007669"/>
    <property type="project" value="TreeGrafter"/>
</dbReference>
<dbReference type="NCBIfam" id="TIGR00041">
    <property type="entry name" value="DTMP_kinase"/>
    <property type="match status" value="1"/>
</dbReference>
<dbReference type="FunFam" id="3.40.50.300:FF:000679">
    <property type="entry name" value="Thymidylate kinase"/>
    <property type="match status" value="1"/>
</dbReference>
<dbReference type="Proteomes" id="UP000504633">
    <property type="component" value="Unplaced"/>
</dbReference>
<dbReference type="GO" id="GO:0004550">
    <property type="term" value="F:nucleoside diphosphate kinase activity"/>
    <property type="evidence" value="ECO:0007669"/>
    <property type="project" value="TreeGrafter"/>
</dbReference>
<feature type="domain" description="Thymidylate kinase-like" evidence="10">
    <location>
        <begin position="12"/>
        <end position="191"/>
    </location>
</feature>
<evidence type="ECO:0000256" key="6">
    <source>
        <dbReference type="ARBA" id="ARBA00022727"/>
    </source>
</evidence>
<dbReference type="InterPro" id="IPR039430">
    <property type="entry name" value="Thymidylate_kin-like_dom"/>
</dbReference>
<evidence type="ECO:0000256" key="9">
    <source>
        <dbReference type="ARBA" id="ARBA00022840"/>
    </source>
</evidence>
<evidence type="ECO:0000259" key="10">
    <source>
        <dbReference type="Pfam" id="PF02223"/>
    </source>
</evidence>
<evidence type="ECO:0000313" key="12">
    <source>
        <dbReference type="RefSeq" id="XP_023172624.2"/>
    </source>
</evidence>
<dbReference type="KEGG" id="dhe:111600642"/>
<comment type="similarity">
    <text evidence="2">Belongs to the thymidylate kinase family.</text>
</comment>
<dbReference type="GO" id="GO:0004798">
    <property type="term" value="F:dTMP kinase activity"/>
    <property type="evidence" value="ECO:0007669"/>
    <property type="project" value="UniProtKB-EC"/>
</dbReference>
<dbReference type="GO" id="GO:0005524">
    <property type="term" value="F:ATP binding"/>
    <property type="evidence" value="ECO:0007669"/>
    <property type="project" value="UniProtKB-KW"/>
</dbReference>
<evidence type="ECO:0000256" key="7">
    <source>
        <dbReference type="ARBA" id="ARBA00022741"/>
    </source>
</evidence>
<dbReference type="AlphaFoldDB" id="A0A6J1M6W9"/>
<dbReference type="PANTHER" id="PTHR10344">
    <property type="entry name" value="THYMIDYLATE KINASE"/>
    <property type="match status" value="1"/>
</dbReference>
<dbReference type="InterPro" id="IPR018095">
    <property type="entry name" value="Thymidylate_kin_CS"/>
</dbReference>
<dbReference type="GO" id="GO:0006235">
    <property type="term" value="P:dTTP biosynthetic process"/>
    <property type="evidence" value="ECO:0007669"/>
    <property type="project" value="TreeGrafter"/>
</dbReference>
<organism evidence="11 12">
    <name type="scientific">Drosophila hydei</name>
    <name type="common">Fruit fly</name>
    <dbReference type="NCBI Taxonomy" id="7224"/>
    <lineage>
        <taxon>Eukaryota</taxon>
        <taxon>Metazoa</taxon>
        <taxon>Ecdysozoa</taxon>
        <taxon>Arthropoda</taxon>
        <taxon>Hexapoda</taxon>
        <taxon>Insecta</taxon>
        <taxon>Pterygota</taxon>
        <taxon>Neoptera</taxon>
        <taxon>Endopterygota</taxon>
        <taxon>Diptera</taxon>
        <taxon>Brachycera</taxon>
        <taxon>Muscomorpha</taxon>
        <taxon>Ephydroidea</taxon>
        <taxon>Drosophilidae</taxon>
        <taxon>Drosophila</taxon>
    </lineage>
</organism>
<reference evidence="12" key="1">
    <citation type="submission" date="2025-08" db="UniProtKB">
        <authorList>
            <consortium name="RefSeq"/>
        </authorList>
    </citation>
    <scope>IDENTIFICATION</scope>
    <source>
        <strain evidence="12">15085-1641.00</strain>
        <tissue evidence="12">Whole body</tissue>
    </source>
</reference>
<dbReference type="GO" id="GO:0005829">
    <property type="term" value="C:cytosol"/>
    <property type="evidence" value="ECO:0007669"/>
    <property type="project" value="TreeGrafter"/>
</dbReference>
<dbReference type="OrthoDB" id="425602at2759"/>
<dbReference type="GeneID" id="111600642"/>
<sequence>MESNKRGAFIVFEGCDRVGKSTQSNKLFKLLKDKDVAVKHINFPDRSTIIGDLINRFLKNTQDLSNEVIHLLFSANRWERVNSIQEDLLAGTTVICDRYAYSGVVYSVAKGLDMDWCWAPDRGLLKPDAVFYLKANPDQLASRCNFGTERYEKLELQRKVSELFDDFNERESSYWHQFDAFETEQELHSQISTIVEKLLPQVADKPLEKLT</sequence>
<dbReference type="CDD" id="cd01672">
    <property type="entry name" value="TMPK"/>
    <property type="match status" value="1"/>
</dbReference>
<accession>A0A6J1M6W9</accession>
<dbReference type="RefSeq" id="XP_023172624.2">
    <property type="nucleotide sequence ID" value="XM_023316856.2"/>
</dbReference>
<keyword evidence="9" id="KW-0067">ATP-binding</keyword>
<evidence type="ECO:0000256" key="8">
    <source>
        <dbReference type="ARBA" id="ARBA00022777"/>
    </source>
</evidence>
<keyword evidence="8 12" id="KW-0418">Kinase</keyword>
<comment type="pathway">
    <text evidence="1">Pyrimidine metabolism; dTTP biosynthesis.</text>
</comment>
<dbReference type="GO" id="GO:0006227">
    <property type="term" value="P:dUDP biosynthetic process"/>
    <property type="evidence" value="ECO:0007669"/>
    <property type="project" value="TreeGrafter"/>
</dbReference>
<dbReference type="GO" id="GO:0005634">
    <property type="term" value="C:nucleus"/>
    <property type="evidence" value="ECO:0007669"/>
    <property type="project" value="TreeGrafter"/>
</dbReference>
<dbReference type="PANTHER" id="PTHR10344:SF1">
    <property type="entry name" value="THYMIDYLATE KINASE"/>
    <property type="match status" value="1"/>
</dbReference>
<dbReference type="PROSITE" id="PS01331">
    <property type="entry name" value="THYMIDYLATE_KINASE"/>
    <property type="match status" value="1"/>
</dbReference>
<dbReference type="OMA" id="YWHQFDA"/>
<dbReference type="InterPro" id="IPR018094">
    <property type="entry name" value="Thymidylate_kinase"/>
</dbReference>
<evidence type="ECO:0000256" key="3">
    <source>
        <dbReference type="ARBA" id="ARBA00012980"/>
    </source>
</evidence>
<dbReference type="HAMAP" id="MF_00165">
    <property type="entry name" value="Thymidylate_kinase"/>
    <property type="match status" value="1"/>
</dbReference>
<evidence type="ECO:0000256" key="5">
    <source>
        <dbReference type="ARBA" id="ARBA00022679"/>
    </source>
</evidence>
<dbReference type="Pfam" id="PF02223">
    <property type="entry name" value="Thymidylate_kin"/>
    <property type="match status" value="1"/>
</dbReference>
<keyword evidence="7" id="KW-0547">Nucleotide-binding</keyword>
<evidence type="ECO:0000256" key="2">
    <source>
        <dbReference type="ARBA" id="ARBA00009776"/>
    </source>
</evidence>
<evidence type="ECO:0000256" key="4">
    <source>
        <dbReference type="ARBA" id="ARBA00017144"/>
    </source>
</evidence>
<dbReference type="EC" id="2.7.4.9" evidence="3"/>
<keyword evidence="11" id="KW-1185">Reference proteome</keyword>
<gene>
    <name evidence="12" type="primary">LOC111600642</name>
</gene>
<proteinExistence type="inferred from homology"/>
<name>A0A6J1M6W9_DROHY</name>